<dbReference type="InterPro" id="IPR001647">
    <property type="entry name" value="HTH_TetR"/>
</dbReference>
<dbReference type="SUPFAM" id="SSF46689">
    <property type="entry name" value="Homeodomain-like"/>
    <property type="match status" value="1"/>
</dbReference>
<dbReference type="Pfam" id="PF00440">
    <property type="entry name" value="TetR_N"/>
    <property type="match status" value="1"/>
</dbReference>
<dbReference type="PROSITE" id="PS01081">
    <property type="entry name" value="HTH_TETR_1"/>
    <property type="match status" value="1"/>
</dbReference>
<feature type="domain" description="HTH tetR-type" evidence="3">
    <location>
        <begin position="6"/>
        <end position="66"/>
    </location>
</feature>
<evidence type="ECO:0000256" key="2">
    <source>
        <dbReference type="PROSITE-ProRule" id="PRU00335"/>
    </source>
</evidence>
<sequence length="183" mass="21958">MPKILENPKESILSYAKEIVLTQGIENLTMREVSKKSGIAVGTIYNYFPTKSILTIELIENYWYEYLNIVDDIDKNFDDLFIKLQEIFKQMNFFVDTFKEIWIKNYSSEYTDDGLNRKNVFLDKLYKKLEKILIKEQDKKTIHLSIDPYIIAKFLILNFMMMAQMNQFEYEDFDKIIKDYLSK</sequence>
<feature type="DNA-binding region" description="H-T-H motif" evidence="2">
    <location>
        <begin position="29"/>
        <end position="48"/>
    </location>
</feature>
<proteinExistence type="predicted"/>
<dbReference type="InterPro" id="IPR023772">
    <property type="entry name" value="DNA-bd_HTH_TetR-type_CS"/>
</dbReference>
<evidence type="ECO:0000256" key="1">
    <source>
        <dbReference type="ARBA" id="ARBA00023125"/>
    </source>
</evidence>
<gene>
    <name evidence="4" type="ORF">H9661_10805</name>
</gene>
<accession>A0ABR8PUK5</accession>
<reference evidence="4 5" key="1">
    <citation type="submission" date="2020-08" db="EMBL/GenBank/DDBJ databases">
        <title>A Genomic Blueprint of the Chicken Gut Microbiome.</title>
        <authorList>
            <person name="Gilroy R."/>
            <person name="Ravi A."/>
            <person name="Getino M."/>
            <person name="Pursley I."/>
            <person name="Horton D.L."/>
            <person name="Alikhan N.-F."/>
            <person name="Baker D."/>
            <person name="Gharbi K."/>
            <person name="Hall N."/>
            <person name="Watson M."/>
            <person name="Adriaenssens E.M."/>
            <person name="Foster-Nyarko E."/>
            <person name="Jarju S."/>
            <person name="Secka A."/>
            <person name="Antonio M."/>
            <person name="Oren A."/>
            <person name="Chaudhuri R."/>
            <person name="La Ragione R.M."/>
            <person name="Hildebrand F."/>
            <person name="Pallen M.J."/>
        </authorList>
    </citation>
    <scope>NUCLEOTIDE SEQUENCE [LARGE SCALE GENOMIC DNA]</scope>
    <source>
        <strain evidence="4 5">Sa3CVN1</strain>
    </source>
</reference>
<keyword evidence="5" id="KW-1185">Reference proteome</keyword>
<comment type="caution">
    <text evidence="4">The sequence shown here is derived from an EMBL/GenBank/DDBJ whole genome shotgun (WGS) entry which is preliminary data.</text>
</comment>
<evidence type="ECO:0000259" key="3">
    <source>
        <dbReference type="PROSITE" id="PS50977"/>
    </source>
</evidence>
<dbReference type="Gene3D" id="1.10.357.10">
    <property type="entry name" value="Tetracycline Repressor, domain 2"/>
    <property type="match status" value="1"/>
</dbReference>
<keyword evidence="1 2" id="KW-0238">DNA-binding</keyword>
<dbReference type="RefSeq" id="WP_143315887.1">
    <property type="nucleotide sequence ID" value="NZ_JACSRA010000015.1"/>
</dbReference>
<protein>
    <submittedName>
        <fullName evidence="4">TetR/AcrR family transcriptional regulator</fullName>
    </submittedName>
</protein>
<dbReference type="EMBL" id="JACSRA010000015">
    <property type="protein sequence ID" value="MBD7911849.1"/>
    <property type="molecule type" value="Genomic_DNA"/>
</dbReference>
<dbReference type="InterPro" id="IPR009057">
    <property type="entry name" value="Homeodomain-like_sf"/>
</dbReference>
<evidence type="ECO:0000313" key="5">
    <source>
        <dbReference type="Proteomes" id="UP000627781"/>
    </source>
</evidence>
<dbReference type="Proteomes" id="UP000627781">
    <property type="component" value="Unassembled WGS sequence"/>
</dbReference>
<evidence type="ECO:0000313" key="4">
    <source>
        <dbReference type="EMBL" id="MBD7911849.1"/>
    </source>
</evidence>
<dbReference type="PROSITE" id="PS50977">
    <property type="entry name" value="HTH_TETR_2"/>
    <property type="match status" value="1"/>
</dbReference>
<dbReference type="PRINTS" id="PR00455">
    <property type="entry name" value="HTHTETR"/>
</dbReference>
<name>A0ABR8PUK5_9CLOT</name>
<organism evidence="4 5">
    <name type="scientific">Clostridium cibarium</name>
    <dbReference type="NCBI Taxonomy" id="2762247"/>
    <lineage>
        <taxon>Bacteria</taxon>
        <taxon>Bacillati</taxon>
        <taxon>Bacillota</taxon>
        <taxon>Clostridia</taxon>
        <taxon>Eubacteriales</taxon>
        <taxon>Clostridiaceae</taxon>
        <taxon>Clostridium</taxon>
    </lineage>
</organism>